<dbReference type="Proteomes" id="UP000006062">
    <property type="component" value="Chromosome"/>
</dbReference>
<dbReference type="InterPro" id="IPR001789">
    <property type="entry name" value="Sig_transdc_resp-reg_receiver"/>
</dbReference>
<feature type="domain" description="Response regulatory" evidence="2">
    <location>
        <begin position="6"/>
        <end position="121"/>
    </location>
</feature>
<evidence type="ECO:0000259" key="2">
    <source>
        <dbReference type="PROSITE" id="PS50110"/>
    </source>
</evidence>
<dbReference type="STRING" id="765911.Thivi_2378"/>
<evidence type="ECO:0000256" key="1">
    <source>
        <dbReference type="PROSITE-ProRule" id="PRU00169"/>
    </source>
</evidence>
<accession>I3YBF5</accession>
<keyword evidence="1" id="KW-0597">Phosphoprotein</keyword>
<dbReference type="Pfam" id="PF00072">
    <property type="entry name" value="Response_reg"/>
    <property type="match status" value="1"/>
</dbReference>
<organism evidence="4 5">
    <name type="scientific">Thiocystis violascens (strain ATCC 17096 / DSM 198 / 6111)</name>
    <name type="common">Chromatium violascens</name>
    <dbReference type="NCBI Taxonomy" id="765911"/>
    <lineage>
        <taxon>Bacteria</taxon>
        <taxon>Pseudomonadati</taxon>
        <taxon>Pseudomonadota</taxon>
        <taxon>Gammaproteobacteria</taxon>
        <taxon>Chromatiales</taxon>
        <taxon>Chromatiaceae</taxon>
        <taxon>Thiocystis</taxon>
    </lineage>
</organism>
<dbReference type="SMART" id="SM00448">
    <property type="entry name" value="REC"/>
    <property type="match status" value="1"/>
</dbReference>
<dbReference type="PROSITE" id="PS50110">
    <property type="entry name" value="RESPONSE_REGULATORY"/>
    <property type="match status" value="1"/>
</dbReference>
<dbReference type="Pfam" id="PF13487">
    <property type="entry name" value="HD_5"/>
    <property type="match status" value="1"/>
</dbReference>
<proteinExistence type="predicted"/>
<dbReference type="PROSITE" id="PS51832">
    <property type="entry name" value="HD_GYP"/>
    <property type="match status" value="1"/>
</dbReference>
<dbReference type="SUPFAM" id="SSF52172">
    <property type="entry name" value="CheY-like"/>
    <property type="match status" value="1"/>
</dbReference>
<dbReference type="InterPro" id="IPR037522">
    <property type="entry name" value="HD_GYP_dom"/>
</dbReference>
<dbReference type="Gene3D" id="3.40.50.2300">
    <property type="match status" value="1"/>
</dbReference>
<dbReference type="GO" id="GO:0000160">
    <property type="term" value="P:phosphorelay signal transduction system"/>
    <property type="evidence" value="ECO:0007669"/>
    <property type="project" value="InterPro"/>
</dbReference>
<dbReference type="HOGENOM" id="CLU_000445_92_10_6"/>
<dbReference type="PANTHER" id="PTHR45228">
    <property type="entry name" value="CYCLIC DI-GMP PHOSPHODIESTERASE TM_0186-RELATED"/>
    <property type="match status" value="1"/>
</dbReference>
<dbReference type="AlphaFoldDB" id="I3YBF5"/>
<dbReference type="RefSeq" id="WP_014778769.1">
    <property type="nucleotide sequence ID" value="NC_018012.1"/>
</dbReference>
<dbReference type="GO" id="GO:0008081">
    <property type="term" value="F:phosphoric diester hydrolase activity"/>
    <property type="evidence" value="ECO:0007669"/>
    <property type="project" value="UniProtKB-ARBA"/>
</dbReference>
<keyword evidence="5" id="KW-1185">Reference proteome</keyword>
<dbReference type="Gene3D" id="1.10.3210.10">
    <property type="entry name" value="Hypothetical protein af1432"/>
    <property type="match status" value="1"/>
</dbReference>
<evidence type="ECO:0000313" key="5">
    <source>
        <dbReference type="Proteomes" id="UP000006062"/>
    </source>
</evidence>
<sequence>MMTRQRILVVDDEPANLNLMRQILKDDYDLAFAKSGQEALRSLRVKASDLVLLDVMMPDMDGYEVCATLQADPRTRAIPIIFCTALSDSVDEVRGFDLGAVDYIAKPVRPAVVKARVGTQLALYDQNRACEAQIRLASQDIISSRLHALQMLGRAAEYKDNETGLHVVRMSHYAELLARAIGWPEEECELIKHAAPMHDIGKIGIADHILSKPGRLTEDEFAEIKRHPEIGARIIGEHGPTSPLFELASTIALTHHEKWDGTGYPRGLKGEDIPIHGRIVALADVFDALTSRRPYKEPWPLDKTLDFLREQSARHFEPVLVEQFLTHLPEATEIMGRWGDPGVAE</sequence>
<reference evidence="4 5" key="1">
    <citation type="submission" date="2012-06" db="EMBL/GenBank/DDBJ databases">
        <title>Complete sequence of Thiocystis violascens DSM 198.</title>
        <authorList>
            <consortium name="US DOE Joint Genome Institute"/>
            <person name="Lucas S."/>
            <person name="Han J."/>
            <person name="Lapidus A."/>
            <person name="Cheng J.-F."/>
            <person name="Goodwin L."/>
            <person name="Pitluck S."/>
            <person name="Peters L."/>
            <person name="Ovchinnikova G."/>
            <person name="Teshima H."/>
            <person name="Detter J.C."/>
            <person name="Han C."/>
            <person name="Tapia R."/>
            <person name="Land M."/>
            <person name="Hauser L."/>
            <person name="Kyrpides N."/>
            <person name="Ivanova N."/>
            <person name="Pagani I."/>
            <person name="Vogl K."/>
            <person name="Liu Z."/>
            <person name="Frigaard N.-U."/>
            <person name="Bryant D."/>
            <person name="Woyke T."/>
        </authorList>
    </citation>
    <scope>NUCLEOTIDE SEQUENCE [LARGE SCALE GENOMIC DNA]</scope>
    <source>
        <strain evidence="5">ATCC 17096 / DSM 198 / 6111</strain>
    </source>
</reference>
<dbReference type="InterPro" id="IPR052020">
    <property type="entry name" value="Cyclic_di-GMP/3'3'-cGAMP_PDE"/>
</dbReference>
<dbReference type="SMART" id="SM00471">
    <property type="entry name" value="HDc"/>
    <property type="match status" value="1"/>
</dbReference>
<dbReference type="KEGG" id="tvi:Thivi_2378"/>
<dbReference type="SUPFAM" id="SSF109604">
    <property type="entry name" value="HD-domain/PDEase-like"/>
    <property type="match status" value="1"/>
</dbReference>
<evidence type="ECO:0000313" key="4">
    <source>
        <dbReference type="EMBL" id="AFL74323.1"/>
    </source>
</evidence>
<gene>
    <name evidence="4" type="ordered locus">Thivi_2378</name>
</gene>
<dbReference type="InterPro" id="IPR011006">
    <property type="entry name" value="CheY-like_superfamily"/>
</dbReference>
<feature type="domain" description="HD-GYP" evidence="3">
    <location>
        <begin position="141"/>
        <end position="340"/>
    </location>
</feature>
<dbReference type="InterPro" id="IPR003607">
    <property type="entry name" value="HD/PDEase_dom"/>
</dbReference>
<dbReference type="eggNOG" id="COG3437">
    <property type="taxonomic scope" value="Bacteria"/>
</dbReference>
<dbReference type="PANTHER" id="PTHR45228:SF5">
    <property type="entry name" value="CYCLIC DI-GMP PHOSPHODIESTERASE VC_1348-RELATED"/>
    <property type="match status" value="1"/>
</dbReference>
<dbReference type="CDD" id="cd19920">
    <property type="entry name" value="REC_PA4781-like"/>
    <property type="match status" value="1"/>
</dbReference>
<protein>
    <submittedName>
        <fullName evidence="4">Response regulator containing a CheY-like receiver domain and an HD-GYP domain</fullName>
    </submittedName>
</protein>
<dbReference type="CDD" id="cd00077">
    <property type="entry name" value="HDc"/>
    <property type="match status" value="1"/>
</dbReference>
<dbReference type="EMBL" id="CP003154">
    <property type="protein sequence ID" value="AFL74323.1"/>
    <property type="molecule type" value="Genomic_DNA"/>
</dbReference>
<feature type="modified residue" description="4-aspartylphosphate" evidence="1">
    <location>
        <position position="54"/>
    </location>
</feature>
<evidence type="ECO:0000259" key="3">
    <source>
        <dbReference type="PROSITE" id="PS51832"/>
    </source>
</evidence>
<name>I3YBF5_THIV6</name>